<dbReference type="AlphaFoldDB" id="A0A7X0LQ38"/>
<dbReference type="Proteomes" id="UP000540423">
    <property type="component" value="Unassembled WGS sequence"/>
</dbReference>
<evidence type="ECO:0000256" key="1">
    <source>
        <dbReference type="SAM" id="MobiDB-lite"/>
    </source>
</evidence>
<proteinExistence type="predicted"/>
<evidence type="ECO:0000313" key="2">
    <source>
        <dbReference type="EMBL" id="MBB6435526.1"/>
    </source>
</evidence>
<comment type="caution">
    <text evidence="2">The sequence shown here is derived from an EMBL/GenBank/DDBJ whole genome shotgun (WGS) entry which is preliminary data.</text>
</comment>
<feature type="region of interest" description="Disordered" evidence="1">
    <location>
        <begin position="107"/>
        <end position="168"/>
    </location>
</feature>
<reference evidence="2 3" key="1">
    <citation type="submission" date="2020-08" db="EMBL/GenBank/DDBJ databases">
        <title>Genomic Encyclopedia of Type Strains, Phase IV (KMG-IV): sequencing the most valuable type-strain genomes for metagenomic binning, comparative biology and taxonomic classification.</title>
        <authorList>
            <person name="Goeker M."/>
        </authorList>
    </citation>
    <scope>NUCLEOTIDE SEQUENCE [LARGE SCALE GENOMIC DNA]</scope>
    <source>
        <strain evidence="2 3">DSM 40141</strain>
    </source>
</reference>
<accession>A0A7X0LQ38</accession>
<feature type="compositionally biased region" description="Polar residues" evidence="1">
    <location>
        <begin position="126"/>
        <end position="139"/>
    </location>
</feature>
<evidence type="ECO:0000313" key="3">
    <source>
        <dbReference type="Proteomes" id="UP000540423"/>
    </source>
</evidence>
<name>A0A7X0LQ38_9ACTN</name>
<keyword evidence="3" id="KW-1185">Reference proteome</keyword>
<dbReference type="EMBL" id="JACHEM010000004">
    <property type="protein sequence ID" value="MBB6435526.1"/>
    <property type="molecule type" value="Genomic_DNA"/>
</dbReference>
<sequence>MFLHVISPVRAYIKVSKSLVRDKRLDTAARLLIAHVSGLPPTEDYHPLSHYADELGLKPSVYKRAKKELVQHGYVHDHRQQGANGRWFTEQWVSNVPLTDDQFHALRTDGRQPTVGEPALRPVGRSTGTSDTNSSKTSPTRPPQEPVPAREDGPEVDAVAEPDSQQLTAERMLRQLGNERPDLRMSFRNVRYLAGAVAEHLRRGVPVWEVYQAVTHGLPKEEIRNAAGFVTNRLRTKVPDAGVCAAIVPPQDEDGAVPPVRKGIAECTGPGRPGEHWFRPVGDETMCPPCRREWPQLAAHVKEERGGEWAPLGALWAPHAPF</sequence>
<dbReference type="RefSeq" id="WP_185029146.1">
    <property type="nucleotide sequence ID" value="NZ_BNBN01000007.1"/>
</dbReference>
<protein>
    <submittedName>
        <fullName evidence="2">Uncharacterized protein</fullName>
    </submittedName>
</protein>
<gene>
    <name evidence="2" type="ORF">HNQ79_001983</name>
</gene>
<organism evidence="2 3">
    <name type="scientific">Streptomyces candidus</name>
    <dbReference type="NCBI Taxonomy" id="67283"/>
    <lineage>
        <taxon>Bacteria</taxon>
        <taxon>Bacillati</taxon>
        <taxon>Actinomycetota</taxon>
        <taxon>Actinomycetes</taxon>
        <taxon>Kitasatosporales</taxon>
        <taxon>Streptomycetaceae</taxon>
        <taxon>Streptomyces</taxon>
    </lineage>
</organism>